<comment type="caution">
    <text evidence="2">The sequence shown here is derived from an EMBL/GenBank/DDBJ whole genome shotgun (WGS) entry which is preliminary data.</text>
</comment>
<dbReference type="InterPro" id="IPR008579">
    <property type="entry name" value="UGlyAH_Cupin_dom"/>
</dbReference>
<accession>A0A2M7AN97</accession>
<dbReference type="EMBL" id="PEWD01000049">
    <property type="protein sequence ID" value="PIU68857.1"/>
    <property type="molecule type" value="Genomic_DNA"/>
</dbReference>
<evidence type="ECO:0000259" key="1">
    <source>
        <dbReference type="Pfam" id="PF05899"/>
    </source>
</evidence>
<dbReference type="SUPFAM" id="SSF51182">
    <property type="entry name" value="RmlC-like cupins"/>
    <property type="match status" value="1"/>
</dbReference>
<reference evidence="3" key="1">
    <citation type="submission" date="2017-09" db="EMBL/GenBank/DDBJ databases">
        <title>Depth-based differentiation of microbial function through sediment-hosted aquifers and enrichment of novel symbionts in the deep terrestrial subsurface.</title>
        <authorList>
            <person name="Probst A.J."/>
            <person name="Ladd B."/>
            <person name="Jarett J.K."/>
            <person name="Geller-Mcgrath D.E."/>
            <person name="Sieber C.M.K."/>
            <person name="Emerson J.B."/>
            <person name="Anantharaman K."/>
            <person name="Thomas B.C."/>
            <person name="Malmstrom R."/>
            <person name="Stieglmeier M."/>
            <person name="Klingl A."/>
            <person name="Woyke T."/>
            <person name="Ryan C.M."/>
            <person name="Banfield J.F."/>
        </authorList>
    </citation>
    <scope>NUCLEOTIDE SEQUENCE [LARGE SCALE GENOMIC DNA]</scope>
</reference>
<dbReference type="Pfam" id="PF05899">
    <property type="entry name" value="Cupin_3"/>
    <property type="match status" value="1"/>
</dbReference>
<name>A0A2M7AN97_UNCKA</name>
<dbReference type="AlphaFoldDB" id="A0A2M7AN97"/>
<evidence type="ECO:0000313" key="3">
    <source>
        <dbReference type="Proteomes" id="UP000229916"/>
    </source>
</evidence>
<proteinExistence type="predicted"/>
<dbReference type="Proteomes" id="UP000229916">
    <property type="component" value="Unassembled WGS sequence"/>
</dbReference>
<evidence type="ECO:0000313" key="2">
    <source>
        <dbReference type="EMBL" id="PIU68857.1"/>
    </source>
</evidence>
<dbReference type="InterPro" id="IPR014710">
    <property type="entry name" value="RmlC-like_jellyroll"/>
</dbReference>
<sequence length="115" mass="13303">MIMKIIKKNQVEKVKNSHTCMVMEYPLRDTEINGAIAEILGRYPHEGWIMNMICKELVYVLSGKVDLAVLGKKVKLEEGDEAIIMPKEKFYWEGRCKLFIACTPAWCSSQYKEEV</sequence>
<gene>
    <name evidence="2" type="ORF">COS81_02345</name>
</gene>
<protein>
    <recommendedName>
        <fullName evidence="1">(S)-ureidoglycine aminohydrolase cupin domain-containing protein</fullName>
    </recommendedName>
</protein>
<feature type="domain" description="(S)-ureidoglycine aminohydrolase cupin" evidence="1">
    <location>
        <begin position="55"/>
        <end position="93"/>
    </location>
</feature>
<dbReference type="InterPro" id="IPR011051">
    <property type="entry name" value="RmlC_Cupin_sf"/>
</dbReference>
<organism evidence="2 3">
    <name type="scientific">candidate division WWE3 bacterium CG06_land_8_20_14_3_00_42_16</name>
    <dbReference type="NCBI Taxonomy" id="1975083"/>
    <lineage>
        <taxon>Bacteria</taxon>
        <taxon>Katanobacteria</taxon>
    </lineage>
</organism>
<dbReference type="Gene3D" id="2.60.120.10">
    <property type="entry name" value="Jelly Rolls"/>
    <property type="match status" value="1"/>
</dbReference>